<keyword evidence="1 2" id="KW-0238">DNA-binding</keyword>
<reference evidence="5" key="1">
    <citation type="journal article" date="2012" name="PLoS Genet.">
        <title>Evolutionarily ancient association of the FoxJ1 transcription factor with the motile ciliogenic program.</title>
        <authorList>
            <person name="Vij S."/>
            <person name="Rink J.C."/>
            <person name="Ho H.K."/>
            <person name="Babu D."/>
            <person name="Eitel M."/>
            <person name="Narasimhan V."/>
            <person name="Tiku V."/>
            <person name="Westbrook J."/>
            <person name="Schierwater B."/>
            <person name="Roy S."/>
        </authorList>
    </citation>
    <scope>NUCLEOTIDE SEQUENCE</scope>
</reference>
<comment type="subcellular location">
    <subcellularLocation>
        <location evidence="2">Nucleus</location>
    </subcellularLocation>
</comment>
<dbReference type="GO" id="GO:0000981">
    <property type="term" value="F:DNA-binding transcription factor activity, RNA polymerase II-specific"/>
    <property type="evidence" value="ECO:0007669"/>
    <property type="project" value="TreeGrafter"/>
</dbReference>
<dbReference type="SMART" id="SM00339">
    <property type="entry name" value="FH"/>
    <property type="match status" value="1"/>
</dbReference>
<dbReference type="InterPro" id="IPR001766">
    <property type="entry name" value="Fork_head_dom"/>
</dbReference>
<protein>
    <submittedName>
        <fullName evidence="5">Forkhead box J1-like protein 1</fullName>
    </submittedName>
</protein>
<dbReference type="PRINTS" id="PR00053">
    <property type="entry name" value="FORKHEAD"/>
</dbReference>
<evidence type="ECO:0000313" key="5">
    <source>
        <dbReference type="EMBL" id="AFX62228.1"/>
    </source>
</evidence>
<feature type="DNA-binding region" description="Fork-head" evidence="2">
    <location>
        <begin position="167"/>
        <end position="262"/>
    </location>
</feature>
<feature type="domain" description="Fork-head" evidence="4">
    <location>
        <begin position="167"/>
        <end position="262"/>
    </location>
</feature>
<dbReference type="PROSITE" id="PS00658">
    <property type="entry name" value="FORK_HEAD_2"/>
    <property type="match status" value="1"/>
</dbReference>
<dbReference type="InterPro" id="IPR047513">
    <property type="entry name" value="FOXJ1"/>
</dbReference>
<keyword evidence="2" id="KW-0539">Nucleus</keyword>
<evidence type="ECO:0000256" key="3">
    <source>
        <dbReference type="SAM" id="MobiDB-lite"/>
    </source>
</evidence>
<dbReference type="AlphaFoldDB" id="K7X3Q0"/>
<dbReference type="Gene3D" id="1.10.10.10">
    <property type="entry name" value="Winged helix-like DNA-binding domain superfamily/Winged helix DNA-binding domain"/>
    <property type="match status" value="1"/>
</dbReference>
<dbReference type="SUPFAM" id="SSF46785">
    <property type="entry name" value="Winged helix' DNA-binding domain"/>
    <property type="match status" value="1"/>
</dbReference>
<feature type="region of interest" description="Disordered" evidence="3">
    <location>
        <begin position="25"/>
        <end position="46"/>
    </location>
</feature>
<evidence type="ECO:0000259" key="4">
    <source>
        <dbReference type="PROSITE" id="PS50039"/>
    </source>
</evidence>
<dbReference type="GO" id="GO:0005634">
    <property type="term" value="C:nucleus"/>
    <property type="evidence" value="ECO:0007669"/>
    <property type="project" value="UniProtKB-SubCell"/>
</dbReference>
<proteinExistence type="evidence at transcript level"/>
<dbReference type="InterPro" id="IPR036390">
    <property type="entry name" value="WH_DNA-bd_sf"/>
</dbReference>
<dbReference type="Pfam" id="PF00250">
    <property type="entry name" value="Forkhead"/>
    <property type="match status" value="1"/>
</dbReference>
<dbReference type="InterPro" id="IPR036388">
    <property type="entry name" value="WH-like_DNA-bd_sf"/>
</dbReference>
<dbReference type="PANTHER" id="PTHR46805">
    <property type="entry name" value="FORKHEAD BOX PROTEIN J1"/>
    <property type="match status" value="1"/>
</dbReference>
<dbReference type="InterPro" id="IPR030456">
    <property type="entry name" value="TF_fork_head_CS_2"/>
</dbReference>
<dbReference type="EMBL" id="JX842843">
    <property type="protein sequence ID" value="AFX62228.1"/>
    <property type="molecule type" value="mRNA"/>
</dbReference>
<evidence type="ECO:0000256" key="2">
    <source>
        <dbReference type="PROSITE-ProRule" id="PRU00089"/>
    </source>
</evidence>
<evidence type="ECO:0000256" key="1">
    <source>
        <dbReference type="ARBA" id="ARBA00023125"/>
    </source>
</evidence>
<name>K7X3Q0_SCHMD</name>
<accession>K7X3Q0</accession>
<organism evidence="5">
    <name type="scientific">Schmidtea mediterranea</name>
    <name type="common">Freshwater planarian flatworm</name>
    <dbReference type="NCBI Taxonomy" id="79327"/>
    <lineage>
        <taxon>Eukaryota</taxon>
        <taxon>Metazoa</taxon>
        <taxon>Spiralia</taxon>
        <taxon>Lophotrochozoa</taxon>
        <taxon>Platyhelminthes</taxon>
        <taxon>Rhabditophora</taxon>
        <taxon>Seriata</taxon>
        <taxon>Tricladida</taxon>
        <taxon>Continenticola</taxon>
        <taxon>Geoplanoidea</taxon>
        <taxon>Dugesiidae</taxon>
        <taxon>Schmidtea</taxon>
    </lineage>
</organism>
<dbReference type="PANTHER" id="PTHR46805:SF1">
    <property type="entry name" value="FORKHEAD BOX PROTEIN J1"/>
    <property type="match status" value="1"/>
</dbReference>
<sequence>MLQHYLSYGERTREELEQNVYSKYQCPDRRSSASSTTSTGSNESNRSINRQKYSFSQMSCQILANTFHKNWSEQCGNESGFDDSLTNLNWLHNVNPMKINEQMSHVHVGYPRDRLVSNSYQPRNYHTFNHQNQASTQQDSSAFTFPMISADQFSFDKPDYKNNPNLKPTFTFAVLISWAMKELGKPKITLSDIYGWISDNFAYYRYSDSSWQNSVRHNLSMNKYFQKVPRRKDEPGKGGFWRMNPDNIKELDHNLSKIKYNPSSHSIIPIKTEKLPIISSYRQMTSYPPTVSTNSNSNHINTFTIQEHSRPMISNHNAVKRPRKSPVITIPENWDALECLKETDTKQVNNIKINENNHFPQYEELLLFDGPSAYKNDLDFSSMDNSSTDSFPYLSQCPPNSNEISLSNFEDDSLGDILASPMLLDGEEIMDNEDFKSMVYQTEYDLFPTSKDDLQELNTLLGIY</sequence>
<dbReference type="GO" id="GO:0000978">
    <property type="term" value="F:RNA polymerase II cis-regulatory region sequence-specific DNA binding"/>
    <property type="evidence" value="ECO:0007669"/>
    <property type="project" value="TreeGrafter"/>
</dbReference>
<dbReference type="PROSITE" id="PS50039">
    <property type="entry name" value="FORK_HEAD_3"/>
    <property type="match status" value="1"/>
</dbReference>
<feature type="compositionally biased region" description="Low complexity" evidence="3">
    <location>
        <begin position="32"/>
        <end position="46"/>
    </location>
</feature>